<feature type="binding site" evidence="16">
    <location>
        <position position="228"/>
    </location>
    <ligand>
        <name>substrate</name>
    </ligand>
</feature>
<protein>
    <recommendedName>
        <fullName evidence="14">SoxAX cytochrome complex subunit A</fullName>
        <ecNumber evidence="14">2.8.5.2</ecNumber>
    </recommendedName>
    <alternativeName>
        <fullName evidence="14">Protein SoxA</fullName>
    </alternativeName>
    <alternativeName>
        <fullName evidence="14">Sulfur oxidizing protein A</fullName>
    </alternativeName>
    <alternativeName>
        <fullName evidence="14">Thiosulfate-oxidizing multienzyme system protein SoxA</fullName>
    </alternativeName>
</protein>
<evidence type="ECO:0000256" key="5">
    <source>
        <dbReference type="ARBA" id="ARBA00022679"/>
    </source>
</evidence>
<dbReference type="STRING" id="286727.SAMN02982917_0635"/>
<dbReference type="GO" id="GO:0042597">
    <property type="term" value="C:periplasmic space"/>
    <property type="evidence" value="ECO:0007669"/>
    <property type="project" value="UniProtKB-SubCell"/>
</dbReference>
<feature type="binding site" description="axial binding residue" evidence="17">
    <location>
        <position position="184"/>
    </location>
    <ligand>
        <name>heme c</name>
        <dbReference type="ChEBI" id="CHEBI:61717"/>
        <label>2</label>
    </ligand>
    <ligandPart>
        <name>Fe</name>
        <dbReference type="ChEBI" id="CHEBI:18248"/>
    </ligandPart>
</feature>
<evidence type="ECO:0000256" key="11">
    <source>
        <dbReference type="ARBA" id="ARBA00025746"/>
    </source>
</evidence>
<dbReference type="GO" id="GO:0020037">
    <property type="term" value="F:heme binding"/>
    <property type="evidence" value="ECO:0007669"/>
    <property type="project" value="InterPro"/>
</dbReference>
<comment type="similarity">
    <text evidence="11 14">Belongs to the SoxA family.</text>
</comment>
<comment type="catalytic activity">
    <reaction evidence="12 14">
        <text>L-cysteinyl-[SoxY protein] + thiosulfate + 2 Fe(III)-[cytochrome c] = S-sulfosulfanyl-L-cysteinyl-[SoxY protein] + 2 Fe(II)-[cytochrome c] + 2 H(+)</text>
        <dbReference type="Rhea" id="RHEA:56720"/>
        <dbReference type="Rhea" id="RHEA-COMP:10350"/>
        <dbReference type="Rhea" id="RHEA-COMP:14328"/>
        <dbReference type="Rhea" id="RHEA-COMP:14399"/>
        <dbReference type="Rhea" id="RHEA-COMP:14691"/>
        <dbReference type="ChEBI" id="CHEBI:15378"/>
        <dbReference type="ChEBI" id="CHEBI:29033"/>
        <dbReference type="ChEBI" id="CHEBI:29034"/>
        <dbReference type="ChEBI" id="CHEBI:29950"/>
        <dbReference type="ChEBI" id="CHEBI:33542"/>
        <dbReference type="ChEBI" id="CHEBI:139321"/>
        <dbReference type="EC" id="2.8.5.2"/>
    </reaction>
</comment>
<comment type="catalytic activity">
    <reaction evidence="13 14">
        <text>S-sulfanyl-L-cysteinyl-[SoxY protein] + thiosulfate + 2 Fe(III)-[cytochrome c] = S-(2-sulfodisulfanyl)-L-cysteinyl-[SoxY protein] + 2 Fe(II)-[cytochrome c] + 2 H(+)</text>
        <dbReference type="Rhea" id="RHEA:51224"/>
        <dbReference type="Rhea" id="RHEA-COMP:10350"/>
        <dbReference type="Rhea" id="RHEA-COMP:14399"/>
        <dbReference type="Rhea" id="RHEA-COMP:14689"/>
        <dbReference type="Rhea" id="RHEA-COMP:14690"/>
        <dbReference type="ChEBI" id="CHEBI:15378"/>
        <dbReference type="ChEBI" id="CHEBI:29033"/>
        <dbReference type="ChEBI" id="CHEBI:29034"/>
        <dbReference type="ChEBI" id="CHEBI:33542"/>
        <dbReference type="ChEBI" id="CHEBI:61963"/>
        <dbReference type="ChEBI" id="CHEBI:140664"/>
        <dbReference type="EC" id="2.8.5.2"/>
    </reaction>
</comment>
<evidence type="ECO:0000256" key="9">
    <source>
        <dbReference type="ARBA" id="ARBA00022982"/>
    </source>
</evidence>
<dbReference type="Proteomes" id="UP000192936">
    <property type="component" value="Unassembled WGS sequence"/>
</dbReference>
<proteinExistence type="inferred from homology"/>
<comment type="subcellular location">
    <subcellularLocation>
        <location evidence="1 14">Periplasm</location>
    </subcellularLocation>
</comment>
<keyword evidence="7 18" id="KW-0732">Signal</keyword>
<evidence type="ECO:0000259" key="19">
    <source>
        <dbReference type="Pfam" id="PF21342"/>
    </source>
</evidence>
<dbReference type="RefSeq" id="WP_085082179.1">
    <property type="nucleotide sequence ID" value="NZ_FXAK01000001.1"/>
</dbReference>
<keyword evidence="8 14" id="KW-0574">Periplasm</keyword>
<feature type="binding site" description="axial binding residue" evidence="17">
    <location>
        <position position="232"/>
    </location>
    <ligand>
        <name>heme c</name>
        <dbReference type="ChEBI" id="CHEBI:61717"/>
        <label>2</label>
    </ligand>
    <ligandPart>
        <name>Fe</name>
        <dbReference type="ChEBI" id="CHEBI:18248"/>
    </ligandPart>
</feature>
<keyword evidence="9 14" id="KW-0249">Electron transport</keyword>
<sequence length="271" mass="29790">MDRVSVGIAAFLAVSAAVATAAYAQQKDAAQEGIEAYREALQDGNPAELFELSGEELWKTPAGPKKDSLEKCDLGLGPGVVKGAYAQLPRYFADTDRVQDLESRLLTCMETLQGKDPKPYVEASFTAPPKEEMIALAAYVSGQSKDDPITVKPKHPKEQAMYDLGKRMFYYQGGPYDFACATCHGQEGTRIRLQDLPYIPGQKGAAAGWGSWPAYRVSSGQMWSMQWRLNDCFRQQRFPEPVYTSDATIALSMYMAANASGETMKTPGIKR</sequence>
<keyword evidence="4 14" id="KW-0349">Heme</keyword>
<dbReference type="OrthoDB" id="7916986at2"/>
<gene>
    <name evidence="20" type="ORF">SAMN02982917_0635</name>
</gene>
<organism evidence="20 21">
    <name type="scientific">Azospirillum oryzae</name>
    <dbReference type="NCBI Taxonomy" id="286727"/>
    <lineage>
        <taxon>Bacteria</taxon>
        <taxon>Pseudomonadati</taxon>
        <taxon>Pseudomonadota</taxon>
        <taxon>Alphaproteobacteria</taxon>
        <taxon>Rhodospirillales</taxon>
        <taxon>Azospirillaceae</taxon>
        <taxon>Azospirillum</taxon>
    </lineage>
</organism>
<dbReference type="AlphaFoldDB" id="A0A1X7DKB2"/>
<feature type="binding site" description="axial binding residue" evidence="17">
    <location>
        <position position="108"/>
    </location>
    <ligand>
        <name>heme c</name>
        <dbReference type="ChEBI" id="CHEBI:61717"/>
        <label>1</label>
    </ligand>
    <ligandPart>
        <name>Fe</name>
        <dbReference type="ChEBI" id="CHEBI:18248"/>
    </ligandPart>
</feature>
<evidence type="ECO:0000256" key="18">
    <source>
        <dbReference type="SAM" id="SignalP"/>
    </source>
</evidence>
<evidence type="ECO:0000256" key="14">
    <source>
        <dbReference type="PIRNR" id="PIRNR038455"/>
    </source>
</evidence>
<evidence type="ECO:0000256" key="13">
    <source>
        <dbReference type="ARBA" id="ARBA00048423"/>
    </source>
</evidence>
<dbReference type="InterPro" id="IPR036909">
    <property type="entry name" value="Cyt_c-like_dom_sf"/>
</dbReference>
<keyword evidence="3 14" id="KW-0813">Transport</keyword>
<evidence type="ECO:0000256" key="8">
    <source>
        <dbReference type="ARBA" id="ARBA00022764"/>
    </source>
</evidence>
<feature type="binding site" description="covalent" evidence="16">
    <location>
        <position position="72"/>
    </location>
    <ligand>
        <name>heme c</name>
        <dbReference type="ChEBI" id="CHEBI:61717"/>
        <label>1</label>
    </ligand>
</feature>
<evidence type="ECO:0000256" key="15">
    <source>
        <dbReference type="PIRSR" id="PIRSR038455-1"/>
    </source>
</evidence>
<feature type="active site" description="Cysteine persulfide intermediate" evidence="15">
    <location>
        <position position="232"/>
    </location>
</feature>
<dbReference type="GO" id="GO:0019417">
    <property type="term" value="P:sulfur oxidation"/>
    <property type="evidence" value="ECO:0007669"/>
    <property type="project" value="InterPro"/>
</dbReference>
<evidence type="ECO:0000256" key="16">
    <source>
        <dbReference type="PIRSR" id="PIRSR038455-2"/>
    </source>
</evidence>
<evidence type="ECO:0000256" key="7">
    <source>
        <dbReference type="ARBA" id="ARBA00022729"/>
    </source>
</evidence>
<dbReference type="Gene3D" id="1.10.760.10">
    <property type="entry name" value="Cytochrome c-like domain"/>
    <property type="match status" value="2"/>
</dbReference>
<accession>A0A1X7DKB2</accession>
<evidence type="ECO:0000256" key="3">
    <source>
        <dbReference type="ARBA" id="ARBA00022448"/>
    </source>
</evidence>
<comment type="subunit">
    <text evidence="2 14">Heterodimer of SoxA and SoxX.</text>
</comment>
<dbReference type="GO" id="GO:0046872">
    <property type="term" value="F:metal ion binding"/>
    <property type="evidence" value="ECO:0007669"/>
    <property type="project" value="UniProtKB-KW"/>
</dbReference>
<evidence type="ECO:0000256" key="6">
    <source>
        <dbReference type="ARBA" id="ARBA00022723"/>
    </source>
</evidence>
<dbReference type="GO" id="GO:0016669">
    <property type="term" value="F:oxidoreductase activity, acting on a sulfur group of donors, cytochrome as acceptor"/>
    <property type="evidence" value="ECO:0007669"/>
    <property type="project" value="InterPro"/>
</dbReference>
<dbReference type="EMBL" id="FXAK01000001">
    <property type="protein sequence ID" value="SMF17042.1"/>
    <property type="molecule type" value="Genomic_DNA"/>
</dbReference>
<feature type="signal peptide" evidence="18">
    <location>
        <begin position="1"/>
        <end position="24"/>
    </location>
</feature>
<dbReference type="PIRSF" id="PIRSF038455">
    <property type="entry name" value="SoxA"/>
    <property type="match status" value="1"/>
</dbReference>
<dbReference type="EC" id="2.8.5.2" evidence="14"/>
<dbReference type="SUPFAM" id="SSF46626">
    <property type="entry name" value="Cytochrome c"/>
    <property type="match status" value="2"/>
</dbReference>
<feature type="chain" id="PRO_5012620537" description="SoxAX cytochrome complex subunit A" evidence="18">
    <location>
        <begin position="25"/>
        <end position="271"/>
    </location>
</feature>
<evidence type="ECO:0000256" key="17">
    <source>
        <dbReference type="PIRSR" id="PIRSR038455-3"/>
    </source>
</evidence>
<evidence type="ECO:0000256" key="1">
    <source>
        <dbReference type="ARBA" id="ARBA00004418"/>
    </source>
</evidence>
<keyword evidence="10 14" id="KW-0408">Iron</keyword>
<keyword evidence="5 14" id="KW-0808">Transferase</keyword>
<comment type="cofactor">
    <cofactor evidence="16">
        <name>heme</name>
        <dbReference type="ChEBI" id="CHEBI:30413"/>
    </cofactor>
    <text evidence="16">Binds 2 heme groups per subunit.</text>
</comment>
<name>A0A1X7DKB2_9PROT</name>
<dbReference type="InterPro" id="IPR025710">
    <property type="entry name" value="SoxA"/>
</dbReference>
<evidence type="ECO:0000256" key="12">
    <source>
        <dbReference type="ARBA" id="ARBA00048077"/>
    </source>
</evidence>
<dbReference type="GO" id="GO:0070069">
    <property type="term" value="C:cytochrome complex"/>
    <property type="evidence" value="ECO:0007669"/>
    <property type="project" value="InterPro"/>
</dbReference>
<feature type="binding site" description="covalent" evidence="16">
    <location>
        <position position="180"/>
    </location>
    <ligand>
        <name>heme c</name>
        <dbReference type="ChEBI" id="CHEBI:61717"/>
        <label>2</label>
    </ligand>
</feature>
<evidence type="ECO:0000256" key="4">
    <source>
        <dbReference type="ARBA" id="ARBA00022617"/>
    </source>
</evidence>
<evidence type="ECO:0000256" key="10">
    <source>
        <dbReference type="ARBA" id="ARBA00023004"/>
    </source>
</evidence>
<keyword evidence="6 14" id="KW-0479">Metal-binding</keyword>
<dbReference type="GO" id="GO:0009055">
    <property type="term" value="F:electron transfer activity"/>
    <property type="evidence" value="ECO:0007669"/>
    <property type="project" value="InterPro"/>
</dbReference>
<evidence type="ECO:0000256" key="2">
    <source>
        <dbReference type="ARBA" id="ARBA00011530"/>
    </source>
</evidence>
<dbReference type="GO" id="GO:0016740">
    <property type="term" value="F:transferase activity"/>
    <property type="evidence" value="ECO:0007669"/>
    <property type="project" value="UniProtKB-KW"/>
</dbReference>
<feature type="binding site" description="covalent" evidence="16">
    <location>
        <position position="183"/>
    </location>
    <ligand>
        <name>heme c</name>
        <dbReference type="ChEBI" id="CHEBI:61717"/>
        <label>2</label>
    </ligand>
</feature>
<feature type="domain" description="Cytochrome c" evidence="19">
    <location>
        <begin position="54"/>
        <end position="149"/>
    </location>
</feature>
<dbReference type="Pfam" id="PF21342">
    <property type="entry name" value="SoxA-TsdA_cyt-c"/>
    <property type="match status" value="1"/>
</dbReference>
<dbReference type="InterPro" id="IPR009056">
    <property type="entry name" value="Cyt_c-like_dom"/>
</dbReference>
<evidence type="ECO:0000313" key="21">
    <source>
        <dbReference type="Proteomes" id="UP000192936"/>
    </source>
</evidence>
<dbReference type="NCBIfam" id="TIGR04484">
    <property type="entry name" value="thiosulf_SoxA"/>
    <property type="match status" value="1"/>
</dbReference>
<evidence type="ECO:0000313" key="20">
    <source>
        <dbReference type="EMBL" id="SMF17042.1"/>
    </source>
</evidence>
<reference evidence="20 21" key="1">
    <citation type="submission" date="2017-04" db="EMBL/GenBank/DDBJ databases">
        <authorList>
            <person name="Afonso C.L."/>
            <person name="Miller P.J."/>
            <person name="Scott M.A."/>
            <person name="Spackman E."/>
            <person name="Goraichik I."/>
            <person name="Dimitrov K.M."/>
            <person name="Suarez D.L."/>
            <person name="Swayne D.E."/>
        </authorList>
    </citation>
    <scope>NUCLEOTIDE SEQUENCE [LARGE SCALE GENOMIC DNA]</scope>
    <source>
        <strain evidence="20 21">A2P</strain>
    </source>
</reference>